<sequence length="189" mass="21191">MKNLILFFLALFTLQVSAQKYTIEGNNVVVYKVVEVVEGTEGDKDEIYNRVKSYFSRSYGDANSVIQTDNKTDGLIIGKGLYTNLTSFSLGAWTTKAYYIIRVDIKDGRARIIASASTIIPNSSSYPGSTYEYNITQYYPITDKRASGMPKKAQEESFNKLVDKLNMSVTSIEDTIKKGGILNSEKPEW</sequence>
<name>A0A845PWK7_9FLAO</name>
<dbReference type="InterPro" id="IPR027823">
    <property type="entry name" value="DUF4468"/>
</dbReference>
<gene>
    <name evidence="3" type="ORF">GNY06_12895</name>
</gene>
<dbReference type="RefSeq" id="WP_166520483.1">
    <property type="nucleotide sequence ID" value="NZ_JAAABJ010000653.1"/>
</dbReference>
<reference evidence="3 4" key="1">
    <citation type="submission" date="2019-11" db="EMBL/GenBank/DDBJ databases">
        <title>Characterization of Elizabethkingia argenteiflava sp. nov., isolated from inner surface of Soybean Pods.</title>
        <authorList>
            <person name="Mo S."/>
        </authorList>
    </citation>
    <scope>NUCLEOTIDE SEQUENCE [LARGE SCALE GENOMIC DNA]</scope>
    <source>
        <strain evidence="3 4">YB22</strain>
    </source>
</reference>
<feature type="signal peptide" evidence="1">
    <location>
        <begin position="1"/>
        <end position="18"/>
    </location>
</feature>
<keyword evidence="4" id="KW-1185">Reference proteome</keyword>
<evidence type="ECO:0000313" key="3">
    <source>
        <dbReference type="EMBL" id="NAW52234.1"/>
    </source>
</evidence>
<dbReference type="Proteomes" id="UP000553459">
    <property type="component" value="Unassembled WGS sequence"/>
</dbReference>
<dbReference type="Pfam" id="PF14730">
    <property type="entry name" value="DUF4468"/>
    <property type="match status" value="1"/>
</dbReference>
<feature type="chain" id="PRO_5032740918" evidence="1">
    <location>
        <begin position="19"/>
        <end position="189"/>
    </location>
</feature>
<dbReference type="EMBL" id="JAAABJ010000653">
    <property type="protein sequence ID" value="NAW52234.1"/>
    <property type="molecule type" value="Genomic_DNA"/>
</dbReference>
<accession>A0A845PWK7</accession>
<proteinExistence type="predicted"/>
<dbReference type="Gene3D" id="3.30.530.80">
    <property type="match status" value="1"/>
</dbReference>
<protein>
    <submittedName>
        <fullName evidence="3">DUF4468 domain-containing protein</fullName>
    </submittedName>
</protein>
<feature type="domain" description="DUF4468" evidence="2">
    <location>
        <begin position="38"/>
        <end position="112"/>
    </location>
</feature>
<comment type="caution">
    <text evidence="3">The sequence shown here is derived from an EMBL/GenBank/DDBJ whole genome shotgun (WGS) entry which is preliminary data.</text>
</comment>
<evidence type="ECO:0000256" key="1">
    <source>
        <dbReference type="SAM" id="SignalP"/>
    </source>
</evidence>
<keyword evidence="1" id="KW-0732">Signal</keyword>
<organism evidence="3 4">
    <name type="scientific">Elizabethkingia argenteiflava</name>
    <dbReference type="NCBI Taxonomy" id="2681556"/>
    <lineage>
        <taxon>Bacteria</taxon>
        <taxon>Pseudomonadati</taxon>
        <taxon>Bacteroidota</taxon>
        <taxon>Flavobacteriia</taxon>
        <taxon>Flavobacteriales</taxon>
        <taxon>Weeksellaceae</taxon>
        <taxon>Elizabethkingia</taxon>
    </lineage>
</organism>
<evidence type="ECO:0000313" key="4">
    <source>
        <dbReference type="Proteomes" id="UP000553459"/>
    </source>
</evidence>
<dbReference type="AlphaFoldDB" id="A0A845PWK7"/>
<evidence type="ECO:0000259" key="2">
    <source>
        <dbReference type="Pfam" id="PF14730"/>
    </source>
</evidence>